<dbReference type="Proteomes" id="UP000032180">
    <property type="component" value="Chromosome 1"/>
</dbReference>
<feature type="compositionally biased region" description="Basic and acidic residues" evidence="1">
    <location>
        <begin position="31"/>
        <end position="42"/>
    </location>
</feature>
<reference evidence="2" key="3">
    <citation type="submission" date="2015-04" db="UniProtKB">
        <authorList>
            <consortium name="EnsemblPlants"/>
        </authorList>
    </citation>
    <scope>IDENTIFICATION</scope>
</reference>
<dbReference type="HOGENOM" id="CLU_2907303_0_0_1"/>
<organism evidence="2 3">
    <name type="scientific">Leersia perrieri</name>
    <dbReference type="NCBI Taxonomy" id="77586"/>
    <lineage>
        <taxon>Eukaryota</taxon>
        <taxon>Viridiplantae</taxon>
        <taxon>Streptophyta</taxon>
        <taxon>Embryophyta</taxon>
        <taxon>Tracheophyta</taxon>
        <taxon>Spermatophyta</taxon>
        <taxon>Magnoliopsida</taxon>
        <taxon>Liliopsida</taxon>
        <taxon>Poales</taxon>
        <taxon>Poaceae</taxon>
        <taxon>BOP clade</taxon>
        <taxon>Oryzoideae</taxon>
        <taxon>Oryzeae</taxon>
        <taxon>Oryzinae</taxon>
        <taxon>Leersia</taxon>
    </lineage>
</organism>
<evidence type="ECO:0000256" key="1">
    <source>
        <dbReference type="SAM" id="MobiDB-lite"/>
    </source>
</evidence>
<sequence length="65" mass="7308">MEPSKPGHANPSSEDGVPPALHRDRRWIFGKTRENGHGDAEAREIREARRLLQARPSPRLLCARG</sequence>
<protein>
    <submittedName>
        <fullName evidence="2">Uncharacterized protein</fullName>
    </submittedName>
</protein>
<dbReference type="AlphaFoldDB" id="A0A0D9V7X7"/>
<proteinExistence type="predicted"/>
<evidence type="ECO:0000313" key="2">
    <source>
        <dbReference type="EnsemblPlants" id="LPERR01G32340.2"/>
    </source>
</evidence>
<keyword evidence="3" id="KW-1185">Reference proteome</keyword>
<reference evidence="2 3" key="1">
    <citation type="submission" date="2012-08" db="EMBL/GenBank/DDBJ databases">
        <title>Oryza genome evolution.</title>
        <authorList>
            <person name="Wing R.A."/>
        </authorList>
    </citation>
    <scope>NUCLEOTIDE SEQUENCE</scope>
</reference>
<dbReference type="EnsemblPlants" id="LPERR01G32340.2">
    <property type="protein sequence ID" value="LPERR01G32340.2"/>
    <property type="gene ID" value="LPERR01G32340"/>
</dbReference>
<feature type="region of interest" description="Disordered" evidence="1">
    <location>
        <begin position="1"/>
        <end position="42"/>
    </location>
</feature>
<evidence type="ECO:0000313" key="3">
    <source>
        <dbReference type="Proteomes" id="UP000032180"/>
    </source>
</evidence>
<name>A0A0D9V7X7_9ORYZ</name>
<dbReference type="Gramene" id="LPERR01G32340.2">
    <property type="protein sequence ID" value="LPERR01G32340.2"/>
    <property type="gene ID" value="LPERR01G32340"/>
</dbReference>
<accession>A0A0D9V7X7</accession>
<reference evidence="3" key="2">
    <citation type="submission" date="2013-12" db="EMBL/GenBank/DDBJ databases">
        <authorList>
            <person name="Yu Y."/>
            <person name="Lee S."/>
            <person name="de Baynast K."/>
            <person name="Wissotski M."/>
            <person name="Liu L."/>
            <person name="Talag J."/>
            <person name="Goicoechea J."/>
            <person name="Angelova A."/>
            <person name="Jetty R."/>
            <person name="Kudrna D."/>
            <person name="Golser W."/>
            <person name="Rivera L."/>
            <person name="Zhang J."/>
            <person name="Wing R."/>
        </authorList>
    </citation>
    <scope>NUCLEOTIDE SEQUENCE</scope>
</reference>